<dbReference type="InterPro" id="IPR016024">
    <property type="entry name" value="ARM-type_fold"/>
</dbReference>
<gene>
    <name evidence="1" type="ORF">EZS28_033441</name>
</gene>
<proteinExistence type="predicted"/>
<dbReference type="EMBL" id="SNRW01014832">
    <property type="protein sequence ID" value="KAA6371032.1"/>
    <property type="molecule type" value="Genomic_DNA"/>
</dbReference>
<dbReference type="AlphaFoldDB" id="A0A5J4ULU6"/>
<feature type="non-terminal residue" evidence="1">
    <location>
        <position position="271"/>
    </location>
</feature>
<evidence type="ECO:0000313" key="1">
    <source>
        <dbReference type="EMBL" id="KAA6371032.1"/>
    </source>
</evidence>
<reference evidence="1 2" key="1">
    <citation type="submission" date="2019-03" db="EMBL/GenBank/DDBJ databases">
        <title>Single cell metagenomics reveals metabolic interactions within the superorganism composed of flagellate Streblomastix strix and complex community of Bacteroidetes bacteria on its surface.</title>
        <authorList>
            <person name="Treitli S.C."/>
            <person name="Kolisko M."/>
            <person name="Husnik F."/>
            <person name="Keeling P."/>
            <person name="Hampl V."/>
        </authorList>
    </citation>
    <scope>NUCLEOTIDE SEQUENCE [LARGE SCALE GENOMIC DNA]</scope>
    <source>
        <strain evidence="1">ST1C</strain>
    </source>
</reference>
<name>A0A5J4ULU6_9EUKA</name>
<dbReference type="Proteomes" id="UP000324800">
    <property type="component" value="Unassembled WGS sequence"/>
</dbReference>
<evidence type="ECO:0000313" key="2">
    <source>
        <dbReference type="Proteomes" id="UP000324800"/>
    </source>
</evidence>
<dbReference type="OrthoDB" id="340346at2759"/>
<sequence>MEFILSSNSGVQKKGVDMIKEALNNDILTDEQLLIILPFVIRAVSDTEEIVGNQYLDLLGMILEERPVEANLQEVLDILKQKSESYESIQSKMMCCGAIAKTITYIGRIYLITTIFIQSIINITNTTMYQLQFAQNRSAPPSPVPQNAPINVRSQLRKSVVSNNIQSNQSNVAPAPVKQLSPLIQDLHNIMGNSLNAITDDQKGCGLKSRSNNGSKFIFEVDEKIETYPIQTRSEDEIDKFIIREDISLTEHTANILSKGSDQQKENLVVS</sequence>
<organism evidence="1 2">
    <name type="scientific">Streblomastix strix</name>
    <dbReference type="NCBI Taxonomy" id="222440"/>
    <lineage>
        <taxon>Eukaryota</taxon>
        <taxon>Metamonada</taxon>
        <taxon>Preaxostyla</taxon>
        <taxon>Oxymonadida</taxon>
        <taxon>Streblomastigidae</taxon>
        <taxon>Streblomastix</taxon>
    </lineage>
</organism>
<protein>
    <submittedName>
        <fullName evidence="1">Uncharacterized protein</fullName>
    </submittedName>
</protein>
<comment type="caution">
    <text evidence="1">The sequence shown here is derived from an EMBL/GenBank/DDBJ whole genome shotgun (WGS) entry which is preliminary data.</text>
</comment>
<dbReference type="SUPFAM" id="SSF48371">
    <property type="entry name" value="ARM repeat"/>
    <property type="match status" value="1"/>
</dbReference>
<accession>A0A5J4ULU6</accession>